<comment type="caution">
    <text evidence="1">The sequence shown here is derived from an EMBL/GenBank/DDBJ whole genome shotgun (WGS) entry which is preliminary data.</text>
</comment>
<reference evidence="1" key="1">
    <citation type="submission" date="2021-12" db="EMBL/GenBank/DDBJ databases">
        <authorList>
            <person name="Ulrich A."/>
        </authorList>
    </citation>
    <scope>NUCLEOTIDE SEQUENCE</scope>
    <source>
        <strain evidence="1">A1P009</strain>
    </source>
</reference>
<evidence type="ECO:0008006" key="3">
    <source>
        <dbReference type="Google" id="ProtNLM"/>
    </source>
</evidence>
<evidence type="ECO:0000313" key="1">
    <source>
        <dbReference type="EMBL" id="MCD9096664.1"/>
    </source>
</evidence>
<dbReference type="SUPFAM" id="SSF52540">
    <property type="entry name" value="P-loop containing nucleoside triphosphate hydrolases"/>
    <property type="match status" value="1"/>
</dbReference>
<accession>A0ABS8UD71</accession>
<name>A0ABS8UD71_9GAMM</name>
<sequence length="567" mass="63929">MSIEARLVSFLSSKEAGAIVLQGKWGTGKTHFWRHTIMAPVLAKPWKKRYSYVSLFGIESLAELKSALAIATDEFDQDARREKRKSAKILWLWWRLWAWLGDLLDFIPTFGEKLSAVFRRASFYLVRDRIICFDDIERRSEGMQLRDFLGLVSYLVDQRGCRVVVILNAGQLGDGQPAWDAYKEKVFDGEITFAPDLEQTISLGLHGSVDEPWHQTVSASLKELGVSNIRLVHRTARAVRLAMEATATTPLQDETVERIARVVPLLVYSAHGQGENAPPMDMITREGAYSFTFTLLGDDETRTPQEKAWQEALRTYGTSVDTTLDRALLSLVRAGYADREQLAQAIVEFEADRESRSLLEDYQKAWRTFHDTVAENGEEIVAAFERTWPQVSANARADETQSIARTMRLLGRQELATCFIDTWAAQQIDRPDALDMRTIQSYTQVDDPELLAAIERAREAAEPPLTLHDAFDRWLADTRGIDERAISTFAAASPAEIVELLDGVRDKRLVGALRRVMALDGNPGYPLWVSTVDNFASAFRQIASRSPLAAYRVKSWVGIEPASPERE</sequence>
<reference evidence="1" key="2">
    <citation type="journal article" date="2022" name="Syst. Appl. Microbiol.">
        <title>Physiological and genomic characterisation of Luteimonas fraxinea sp. nov., a bacterial species associated with trees tolerant to ash dieback.</title>
        <authorList>
            <person name="Ulrich K."/>
            <person name="Becker R."/>
            <person name="Behrendt U."/>
            <person name="Kube M."/>
            <person name="Schneck V."/>
            <person name="Ulrich A."/>
        </authorList>
    </citation>
    <scope>NUCLEOTIDE SEQUENCE</scope>
    <source>
        <strain evidence="1">A1P009</strain>
    </source>
</reference>
<evidence type="ECO:0000313" key="2">
    <source>
        <dbReference type="Proteomes" id="UP001430360"/>
    </source>
</evidence>
<dbReference type="Proteomes" id="UP001430360">
    <property type="component" value="Unassembled WGS sequence"/>
</dbReference>
<organism evidence="1 2">
    <name type="scientific">Luteimonas fraxinea</name>
    <dbReference type="NCBI Taxonomy" id="2901869"/>
    <lineage>
        <taxon>Bacteria</taxon>
        <taxon>Pseudomonadati</taxon>
        <taxon>Pseudomonadota</taxon>
        <taxon>Gammaproteobacteria</taxon>
        <taxon>Lysobacterales</taxon>
        <taxon>Lysobacteraceae</taxon>
        <taxon>Luteimonas</taxon>
    </lineage>
</organism>
<dbReference type="EMBL" id="JAJQKU010000002">
    <property type="protein sequence ID" value="MCD9096664.1"/>
    <property type="molecule type" value="Genomic_DNA"/>
</dbReference>
<dbReference type="InterPro" id="IPR027417">
    <property type="entry name" value="P-loop_NTPase"/>
</dbReference>
<dbReference type="RefSeq" id="WP_232135485.1">
    <property type="nucleotide sequence ID" value="NZ_JAJQKU010000002.1"/>
</dbReference>
<keyword evidence="2" id="KW-1185">Reference proteome</keyword>
<protein>
    <recommendedName>
        <fullName evidence="3">KAP NTPase domain-containing protein</fullName>
    </recommendedName>
</protein>
<proteinExistence type="predicted"/>
<gene>
    <name evidence="1" type="ORF">LTT95_06880</name>
</gene>